<dbReference type="InterPro" id="IPR014001">
    <property type="entry name" value="Helicase_ATP-bd"/>
</dbReference>
<keyword evidence="5" id="KW-0963">Cytoplasm</keyword>
<keyword evidence="8" id="KW-0347">Helicase</keyword>
<accession>A0ABX6F0P6</accession>
<dbReference type="InterPro" id="IPR027417">
    <property type="entry name" value="P-loop_NTPase"/>
</dbReference>
<evidence type="ECO:0000256" key="11">
    <source>
        <dbReference type="ARBA" id="ARBA00048432"/>
    </source>
</evidence>
<comment type="catalytic activity">
    <reaction evidence="11">
        <text>ATP + H2O = ADP + phosphate + H(+)</text>
        <dbReference type="Rhea" id="RHEA:13065"/>
        <dbReference type="ChEBI" id="CHEBI:15377"/>
        <dbReference type="ChEBI" id="CHEBI:15378"/>
        <dbReference type="ChEBI" id="CHEBI:30616"/>
        <dbReference type="ChEBI" id="CHEBI:43474"/>
        <dbReference type="ChEBI" id="CHEBI:456216"/>
        <dbReference type="EC" id="3.6.4.12"/>
    </reaction>
    <physiologicalReaction direction="left-to-right" evidence="11">
        <dbReference type="Rhea" id="RHEA:13066"/>
    </physiologicalReaction>
</comment>
<evidence type="ECO:0000256" key="6">
    <source>
        <dbReference type="ARBA" id="ARBA00022741"/>
    </source>
</evidence>
<dbReference type="SUPFAM" id="SSF52540">
    <property type="entry name" value="P-loop containing nucleoside triphosphate hydrolases"/>
    <property type="match status" value="1"/>
</dbReference>
<feature type="domain" description="Helicase ATP-binding" evidence="13">
    <location>
        <begin position="208"/>
        <end position="481"/>
    </location>
</feature>
<dbReference type="InterPro" id="IPR050534">
    <property type="entry name" value="Coronavir_polyprotein_1ab"/>
</dbReference>
<comment type="subcellular location">
    <subcellularLocation>
        <location evidence="2">Cytoplasm</location>
    </subcellularLocation>
    <subcellularLocation>
        <location evidence="1">Nucleus</location>
    </subcellularLocation>
</comment>
<reference evidence="14 15" key="1">
    <citation type="submission" date="2016-03" db="EMBL/GenBank/DDBJ databases">
        <title>How can Kluyveromyces marxianus grow so fast - potential evolutionary course in Saccharomyces Complex revealed by comparative genomics.</title>
        <authorList>
            <person name="Mo W."/>
            <person name="Lu W."/>
            <person name="Yang X."/>
            <person name="Qi J."/>
            <person name="Lv H."/>
        </authorList>
    </citation>
    <scope>NUCLEOTIDE SEQUENCE [LARGE SCALE GENOMIC DNA]</scope>
    <source>
        <strain evidence="14 15">FIM1</strain>
    </source>
</reference>
<keyword evidence="15" id="KW-1185">Reference proteome</keyword>
<evidence type="ECO:0000256" key="4">
    <source>
        <dbReference type="ARBA" id="ARBA00012551"/>
    </source>
</evidence>
<dbReference type="EC" id="3.6.4.12" evidence="4"/>
<dbReference type="InterPro" id="IPR047187">
    <property type="entry name" value="SF1_C_Upf1"/>
</dbReference>
<dbReference type="Pfam" id="PF13086">
    <property type="entry name" value="AAA_11"/>
    <property type="match status" value="1"/>
</dbReference>
<evidence type="ECO:0000313" key="15">
    <source>
        <dbReference type="Proteomes" id="UP000422736"/>
    </source>
</evidence>
<evidence type="ECO:0000259" key="13">
    <source>
        <dbReference type="SMART" id="SM00487"/>
    </source>
</evidence>
<comment type="similarity">
    <text evidence="3">Belongs to the DNA2/NAM7 helicase family.</text>
</comment>
<dbReference type="InterPro" id="IPR004483">
    <property type="entry name" value="SMUBP-2/Hcs1-like"/>
</dbReference>
<dbReference type="PANTHER" id="PTHR43788:SF8">
    <property type="entry name" value="DNA-BINDING PROTEIN SMUBP-2"/>
    <property type="match status" value="1"/>
</dbReference>
<dbReference type="InterPro" id="IPR048761">
    <property type="entry name" value="SMUBP-2_HCS1_1B"/>
</dbReference>
<gene>
    <name evidence="14" type="primary">HCS1</name>
    <name evidence="14" type="ORF">FIM1_4142</name>
</gene>
<dbReference type="NCBIfam" id="TIGR00376">
    <property type="entry name" value="IGHMBP2 family helicase"/>
    <property type="match status" value="1"/>
</dbReference>
<evidence type="ECO:0000256" key="1">
    <source>
        <dbReference type="ARBA" id="ARBA00004123"/>
    </source>
</evidence>
<evidence type="ECO:0000256" key="10">
    <source>
        <dbReference type="ARBA" id="ARBA00023242"/>
    </source>
</evidence>
<dbReference type="Pfam" id="PF21138">
    <property type="entry name" value="SMUBP-2_HCS1_1B"/>
    <property type="match status" value="1"/>
</dbReference>
<dbReference type="CDD" id="cd18808">
    <property type="entry name" value="SF1_C_Upf1"/>
    <property type="match status" value="1"/>
</dbReference>
<evidence type="ECO:0000256" key="2">
    <source>
        <dbReference type="ARBA" id="ARBA00004496"/>
    </source>
</evidence>
<protein>
    <recommendedName>
        <fullName evidence="4">DNA helicase</fullName>
        <ecNumber evidence="4">3.6.4.12</ecNumber>
    </recommendedName>
</protein>
<dbReference type="PANTHER" id="PTHR43788">
    <property type="entry name" value="DNA2/NAM7 HELICASE FAMILY MEMBER"/>
    <property type="match status" value="1"/>
</dbReference>
<evidence type="ECO:0000259" key="12">
    <source>
        <dbReference type="SMART" id="SM00382"/>
    </source>
</evidence>
<dbReference type="InterPro" id="IPR003593">
    <property type="entry name" value="AAA+_ATPase"/>
</dbReference>
<reference evidence="14 15" key="2">
    <citation type="submission" date="2019-11" db="EMBL/GenBank/DDBJ databases">
        <authorList>
            <person name="Lu H."/>
        </authorList>
    </citation>
    <scope>NUCLEOTIDE SEQUENCE [LARGE SCALE GENOMIC DNA]</scope>
    <source>
        <strain evidence="14 15">FIM1</strain>
    </source>
</reference>
<sequence length="691" mass="78541">MSRSRPRSRSRYHASGRLPMNKDVAETFLEGIAHEQQQDVEQTAKLLSTVSLPKLVSAGLAINHLQLDNVRTGIGGKLYLELSPDPAITKEFNSGSFKVGDIVMVQPSGGKSSKKDDSEKLDAVVSKVTSTQIILAVDESKDQDAMKLYSYNRLTIVKTTNTITYKRMESTMRKLGEFESLPDNVLIQYLLHQREFIKRDPEPNVVFHNDMLNESQQNAIKNALFNEISIIHGPPGTGKTHTLVELIKQLYDRGERVLVCGPSNISVDTILERLNKVIPGDELLRIGHPSRLLPQVLSHSLDVISKSGDSGAIIKDIMKEIDDTIGSVKKIKSSRDRKKGWQEVKLLRKELRQREKNGLINIILKSKVIVCTLHGSSSRELLRAYDVQPKLFDTLIIDEVSQSLEPQCWIPLISHIQSDMHRLIIAGDNKQLAPTIKTEDNDKVKKLLSTTVFDRLVEHYGDSFKYLLNIQYRMNEEIMEFSSKEQYDGKLLADKSVAKQTLADLPDVESNDDTKFPLIWYDTEGDEFPERSDEDDNDSDDSFHLMSSRYNENEAYLALYHVNRLIESGVTEESIGVISPYNSQVSLLKKLIQKKYPNIEISTVDGFQGREKECIVLSLVRSNPNFEVGFLKDERRLNVAMTRPRRQLCVIGNIEMLSRSRVPFLQRWAQWSEANSEIIYPDPSILYSLYT</sequence>
<dbReference type="Proteomes" id="UP000422736">
    <property type="component" value="Chromosome 6"/>
</dbReference>
<dbReference type="InterPro" id="IPR041679">
    <property type="entry name" value="DNA2/NAM7-like_C"/>
</dbReference>
<organism evidence="14 15">
    <name type="scientific">Kluyveromyces marxianus</name>
    <name type="common">Yeast</name>
    <name type="synonym">Candida kefyr</name>
    <dbReference type="NCBI Taxonomy" id="4911"/>
    <lineage>
        <taxon>Eukaryota</taxon>
        <taxon>Fungi</taxon>
        <taxon>Dikarya</taxon>
        <taxon>Ascomycota</taxon>
        <taxon>Saccharomycotina</taxon>
        <taxon>Saccharomycetes</taxon>
        <taxon>Saccharomycetales</taxon>
        <taxon>Saccharomycetaceae</taxon>
        <taxon>Kluyveromyces</taxon>
    </lineage>
</organism>
<dbReference type="Gene3D" id="3.40.50.300">
    <property type="entry name" value="P-loop containing nucleotide triphosphate hydrolases"/>
    <property type="match status" value="2"/>
</dbReference>
<dbReference type="EMBL" id="CP015059">
    <property type="protein sequence ID" value="QGN17410.1"/>
    <property type="molecule type" value="Genomic_DNA"/>
</dbReference>
<dbReference type="SMART" id="SM00382">
    <property type="entry name" value="AAA"/>
    <property type="match status" value="1"/>
</dbReference>
<keyword evidence="7" id="KW-0378">Hydrolase</keyword>
<feature type="domain" description="AAA+ ATPase" evidence="12">
    <location>
        <begin position="225"/>
        <end position="464"/>
    </location>
</feature>
<keyword evidence="10" id="KW-0539">Nucleus</keyword>
<evidence type="ECO:0000256" key="8">
    <source>
        <dbReference type="ARBA" id="ARBA00022806"/>
    </source>
</evidence>
<dbReference type="Gene3D" id="2.40.30.270">
    <property type="match status" value="1"/>
</dbReference>
<evidence type="ECO:0000256" key="9">
    <source>
        <dbReference type="ARBA" id="ARBA00022840"/>
    </source>
</evidence>
<dbReference type="InterPro" id="IPR041677">
    <property type="entry name" value="DNA2/NAM7_AAA_11"/>
</dbReference>
<keyword evidence="6" id="KW-0547">Nucleotide-binding</keyword>
<evidence type="ECO:0000313" key="14">
    <source>
        <dbReference type="EMBL" id="QGN17410.1"/>
    </source>
</evidence>
<dbReference type="SMART" id="SM00487">
    <property type="entry name" value="DEXDc"/>
    <property type="match status" value="1"/>
</dbReference>
<proteinExistence type="inferred from homology"/>
<keyword evidence="9" id="KW-0067">ATP-binding</keyword>
<dbReference type="Pfam" id="PF13087">
    <property type="entry name" value="AAA_12"/>
    <property type="match status" value="1"/>
</dbReference>
<evidence type="ECO:0000256" key="5">
    <source>
        <dbReference type="ARBA" id="ARBA00022490"/>
    </source>
</evidence>
<evidence type="ECO:0000256" key="7">
    <source>
        <dbReference type="ARBA" id="ARBA00022801"/>
    </source>
</evidence>
<evidence type="ECO:0000256" key="3">
    <source>
        <dbReference type="ARBA" id="ARBA00007913"/>
    </source>
</evidence>
<name>A0ABX6F0P6_KLUMA</name>